<evidence type="ECO:0000313" key="2">
    <source>
        <dbReference type="Proteomes" id="UP001283361"/>
    </source>
</evidence>
<proteinExistence type="predicted"/>
<dbReference type="Proteomes" id="UP001283361">
    <property type="component" value="Unassembled WGS sequence"/>
</dbReference>
<protein>
    <submittedName>
        <fullName evidence="1">Uncharacterized protein</fullName>
    </submittedName>
</protein>
<dbReference type="AlphaFoldDB" id="A0AAE1AKT8"/>
<dbReference type="EMBL" id="JAWDGP010001641">
    <property type="protein sequence ID" value="KAK3789669.1"/>
    <property type="molecule type" value="Genomic_DNA"/>
</dbReference>
<comment type="caution">
    <text evidence="1">The sequence shown here is derived from an EMBL/GenBank/DDBJ whole genome shotgun (WGS) entry which is preliminary data.</text>
</comment>
<keyword evidence="2" id="KW-1185">Reference proteome</keyword>
<reference evidence="1" key="1">
    <citation type="journal article" date="2023" name="G3 (Bethesda)">
        <title>A reference genome for the long-term kleptoplast-retaining sea slug Elysia crispata morphotype clarki.</title>
        <authorList>
            <person name="Eastman K.E."/>
            <person name="Pendleton A.L."/>
            <person name="Shaikh M.A."/>
            <person name="Suttiyut T."/>
            <person name="Ogas R."/>
            <person name="Tomko P."/>
            <person name="Gavelis G."/>
            <person name="Widhalm J.R."/>
            <person name="Wisecaver J.H."/>
        </authorList>
    </citation>
    <scope>NUCLEOTIDE SEQUENCE</scope>
    <source>
        <strain evidence="1">ECLA1</strain>
    </source>
</reference>
<accession>A0AAE1AKT8</accession>
<sequence length="59" mass="6713">MAGVHRLDSTEPSSYCSFDFILKPIHTFSSLDVASIDRACMTLKFTGPWYCNISIRWVP</sequence>
<evidence type="ECO:0000313" key="1">
    <source>
        <dbReference type="EMBL" id="KAK3789669.1"/>
    </source>
</evidence>
<gene>
    <name evidence="1" type="ORF">RRG08_017358</name>
</gene>
<organism evidence="1 2">
    <name type="scientific">Elysia crispata</name>
    <name type="common">lettuce slug</name>
    <dbReference type="NCBI Taxonomy" id="231223"/>
    <lineage>
        <taxon>Eukaryota</taxon>
        <taxon>Metazoa</taxon>
        <taxon>Spiralia</taxon>
        <taxon>Lophotrochozoa</taxon>
        <taxon>Mollusca</taxon>
        <taxon>Gastropoda</taxon>
        <taxon>Heterobranchia</taxon>
        <taxon>Euthyneura</taxon>
        <taxon>Panpulmonata</taxon>
        <taxon>Sacoglossa</taxon>
        <taxon>Placobranchoidea</taxon>
        <taxon>Plakobranchidae</taxon>
        <taxon>Elysia</taxon>
    </lineage>
</organism>
<name>A0AAE1AKT8_9GAST</name>